<evidence type="ECO:0000313" key="3">
    <source>
        <dbReference type="Proteomes" id="UP001057134"/>
    </source>
</evidence>
<feature type="transmembrane region" description="Helical" evidence="1">
    <location>
        <begin position="148"/>
        <end position="176"/>
    </location>
</feature>
<accession>A0ABY4RXL8</accession>
<reference evidence="2" key="1">
    <citation type="submission" date="2018-02" db="EMBL/GenBank/DDBJ databases">
        <authorList>
            <person name="Kim S.-K."/>
            <person name="Jung H.-I."/>
            <person name="Lee S.-W."/>
        </authorList>
    </citation>
    <scope>NUCLEOTIDE SEQUENCE</scope>
    <source>
        <strain evidence="2">SK3146</strain>
    </source>
</reference>
<feature type="transmembrane region" description="Helical" evidence="1">
    <location>
        <begin position="53"/>
        <end position="71"/>
    </location>
</feature>
<evidence type="ECO:0000313" key="2">
    <source>
        <dbReference type="EMBL" id="UQZ86167.1"/>
    </source>
</evidence>
<protein>
    <submittedName>
        <fullName evidence="2">Inner membrane protein YjdF</fullName>
    </submittedName>
</protein>
<dbReference type="RefSeq" id="WP_249861730.1">
    <property type="nucleotide sequence ID" value="NZ_CP027059.1"/>
</dbReference>
<feature type="transmembrane region" description="Helical" evidence="1">
    <location>
        <begin position="198"/>
        <end position="217"/>
    </location>
</feature>
<proteinExistence type="predicted"/>
<sequence>MPESSELFSRKRTLWLRKHDIPFLQNRPLHIMLAVMALFWIAVAIRPVDPKDFWLESALPAAFIAALGFLYRRFALSNLSYLLIVLFLMLHLIGAHYAYKEAPLDFWFQNTFHTERGISDRIVHFSFGLLMTYPFFETIEREIVRRSVWSYFTAFAVLLACSALFEIVEMLVALIANPQLAAEYLGIQGDILDTQKDMTMALIGSVLSLAWIVYFRYRRETVWQTRL</sequence>
<name>A0ABY4RXL8_9BACL</name>
<dbReference type="EMBL" id="CP027059">
    <property type="protein sequence ID" value="UQZ86167.1"/>
    <property type="molecule type" value="Genomic_DNA"/>
</dbReference>
<keyword evidence="3" id="KW-1185">Reference proteome</keyword>
<reference evidence="2" key="2">
    <citation type="journal article" date="2021" name="J Anim Sci Technol">
        <title>Complete genome sequence of Paenibacillus konkukensis sp. nov. SK3146 as a potential probiotic strain.</title>
        <authorList>
            <person name="Jung H.I."/>
            <person name="Park S."/>
            <person name="Niu K.M."/>
            <person name="Lee S.W."/>
            <person name="Kothari D."/>
            <person name="Yi K.J."/>
            <person name="Kim S.K."/>
        </authorList>
    </citation>
    <scope>NUCLEOTIDE SEQUENCE</scope>
    <source>
        <strain evidence="2">SK3146</strain>
    </source>
</reference>
<feature type="transmembrane region" description="Helical" evidence="1">
    <location>
        <begin position="78"/>
        <end position="98"/>
    </location>
</feature>
<keyword evidence="1" id="KW-0812">Transmembrane</keyword>
<keyword evidence="1" id="KW-0472">Membrane</keyword>
<dbReference type="InterPro" id="IPR058534">
    <property type="entry name" value="YjdF"/>
</dbReference>
<feature type="transmembrane region" description="Helical" evidence="1">
    <location>
        <begin position="28"/>
        <end position="47"/>
    </location>
</feature>
<gene>
    <name evidence="2" type="primary">yjdF</name>
    <name evidence="2" type="ORF">SK3146_05459</name>
</gene>
<keyword evidence="1" id="KW-1133">Transmembrane helix</keyword>
<evidence type="ECO:0000256" key="1">
    <source>
        <dbReference type="SAM" id="Phobius"/>
    </source>
</evidence>
<dbReference type="PIRSF" id="PIRSF020606">
    <property type="entry name" value="UCP020606"/>
    <property type="match status" value="1"/>
</dbReference>
<dbReference type="Proteomes" id="UP001057134">
    <property type="component" value="Chromosome"/>
</dbReference>
<organism evidence="2 3">
    <name type="scientific">Paenibacillus konkukensis</name>
    <dbReference type="NCBI Taxonomy" id="2020716"/>
    <lineage>
        <taxon>Bacteria</taxon>
        <taxon>Bacillati</taxon>
        <taxon>Bacillota</taxon>
        <taxon>Bacilli</taxon>
        <taxon>Bacillales</taxon>
        <taxon>Paenibacillaceae</taxon>
        <taxon>Paenibacillus</taxon>
    </lineage>
</organism>
<dbReference type="InterPro" id="IPR014509">
    <property type="entry name" value="YjdF-like"/>
</dbReference>
<dbReference type="Pfam" id="PF09997">
    <property type="entry name" value="DUF2238"/>
    <property type="match status" value="1"/>
</dbReference>
<feature type="transmembrane region" description="Helical" evidence="1">
    <location>
        <begin position="118"/>
        <end position="136"/>
    </location>
</feature>